<evidence type="ECO:0000313" key="5">
    <source>
        <dbReference type="EMBL" id="MCP3424989.1"/>
    </source>
</evidence>
<evidence type="ECO:0000256" key="3">
    <source>
        <dbReference type="ARBA" id="ARBA00023163"/>
    </source>
</evidence>
<accession>A0A9X2KHP0</accession>
<gene>
    <name evidence="5" type="ORF">NBM05_02815</name>
</gene>
<evidence type="ECO:0000256" key="2">
    <source>
        <dbReference type="ARBA" id="ARBA00023125"/>
    </source>
</evidence>
<dbReference type="SUPFAM" id="SSF46785">
    <property type="entry name" value="Winged helix' DNA-binding domain"/>
    <property type="match status" value="1"/>
</dbReference>
<protein>
    <submittedName>
        <fullName evidence="5">Helix-turn-helix transcriptional regulator</fullName>
    </submittedName>
</protein>
<dbReference type="Proteomes" id="UP001139502">
    <property type="component" value="Unassembled WGS sequence"/>
</dbReference>
<dbReference type="Gene3D" id="1.10.10.10">
    <property type="entry name" value="Winged helix-like DNA-binding domain superfamily/Winged helix DNA-binding domain"/>
    <property type="match status" value="1"/>
</dbReference>
<evidence type="ECO:0000313" key="6">
    <source>
        <dbReference type="Proteomes" id="UP001139502"/>
    </source>
</evidence>
<dbReference type="RefSeq" id="WP_254164967.1">
    <property type="nucleotide sequence ID" value="NZ_JANAFB010000004.1"/>
</dbReference>
<evidence type="ECO:0000256" key="1">
    <source>
        <dbReference type="ARBA" id="ARBA00023015"/>
    </source>
</evidence>
<dbReference type="GO" id="GO:0003677">
    <property type="term" value="F:DNA binding"/>
    <property type="evidence" value="ECO:0007669"/>
    <property type="project" value="UniProtKB-KW"/>
</dbReference>
<name>A0A9X2KHP0_9MICC</name>
<keyword evidence="3" id="KW-0804">Transcription</keyword>
<dbReference type="PANTHER" id="PTHR33204:SF37">
    <property type="entry name" value="HTH-TYPE TRANSCRIPTIONAL REGULATOR YODB"/>
    <property type="match status" value="1"/>
</dbReference>
<dbReference type="InterPro" id="IPR002577">
    <property type="entry name" value="HTH_HxlR"/>
</dbReference>
<dbReference type="InterPro" id="IPR036388">
    <property type="entry name" value="WH-like_DNA-bd_sf"/>
</dbReference>
<evidence type="ECO:0000259" key="4">
    <source>
        <dbReference type="PROSITE" id="PS51118"/>
    </source>
</evidence>
<organism evidence="5 6">
    <name type="scientific">Rothia santali</name>
    <dbReference type="NCBI Taxonomy" id="2949643"/>
    <lineage>
        <taxon>Bacteria</taxon>
        <taxon>Bacillati</taxon>
        <taxon>Actinomycetota</taxon>
        <taxon>Actinomycetes</taxon>
        <taxon>Micrococcales</taxon>
        <taxon>Micrococcaceae</taxon>
        <taxon>Rothia</taxon>
    </lineage>
</organism>
<comment type="caution">
    <text evidence="5">The sequence shown here is derived from an EMBL/GenBank/DDBJ whole genome shotgun (WGS) entry which is preliminary data.</text>
</comment>
<keyword evidence="1" id="KW-0805">Transcription regulation</keyword>
<dbReference type="InterPro" id="IPR036390">
    <property type="entry name" value="WH_DNA-bd_sf"/>
</dbReference>
<dbReference type="PROSITE" id="PS51118">
    <property type="entry name" value="HTH_HXLR"/>
    <property type="match status" value="1"/>
</dbReference>
<proteinExistence type="predicted"/>
<dbReference type="AlphaFoldDB" id="A0A9X2KHP0"/>
<dbReference type="PANTHER" id="PTHR33204">
    <property type="entry name" value="TRANSCRIPTIONAL REGULATOR, MARR FAMILY"/>
    <property type="match status" value="1"/>
</dbReference>
<keyword evidence="2" id="KW-0238">DNA-binding</keyword>
<reference evidence="5" key="1">
    <citation type="submission" date="2022-06" db="EMBL/GenBank/DDBJ databases">
        <title>Rothia sp. isolated from sandalwood seedling.</title>
        <authorList>
            <person name="Tuikhar N."/>
            <person name="Kirdat K."/>
            <person name="Thorat V."/>
            <person name="Swetha P."/>
            <person name="Padma S."/>
            <person name="Sundararaj R."/>
            <person name="Yadav A."/>
        </authorList>
    </citation>
    <scope>NUCLEOTIDE SEQUENCE</scope>
    <source>
        <strain evidence="5">AR01</strain>
    </source>
</reference>
<sequence>MTLTAPAGAADLAAQDFDIMSPRCPSRTVLRHVVDRWTPLIVTALAEAPLRFGRLRERVGGVTPKVLAETLRSLERDGLVLRTVTPTSPPRVDYELTGLGATLAGPIQTLREWAEDHADTVLAARERYDAA</sequence>
<feature type="domain" description="HTH hxlR-type" evidence="4">
    <location>
        <begin position="24"/>
        <end position="122"/>
    </location>
</feature>
<keyword evidence="6" id="KW-1185">Reference proteome</keyword>
<dbReference type="EMBL" id="JANAFB010000004">
    <property type="protein sequence ID" value="MCP3424989.1"/>
    <property type="molecule type" value="Genomic_DNA"/>
</dbReference>
<dbReference type="Pfam" id="PF01638">
    <property type="entry name" value="HxlR"/>
    <property type="match status" value="1"/>
</dbReference>